<dbReference type="AlphaFoldDB" id="A0A9W8CMI2"/>
<name>A0A9W8CMI2_9FUNG</name>
<feature type="non-terminal residue" evidence="1">
    <location>
        <position position="79"/>
    </location>
</feature>
<dbReference type="Proteomes" id="UP001149813">
    <property type="component" value="Unassembled WGS sequence"/>
</dbReference>
<dbReference type="EMBL" id="JANBOJ010000474">
    <property type="protein sequence ID" value="KAJ1719155.1"/>
    <property type="molecule type" value="Genomic_DNA"/>
</dbReference>
<gene>
    <name evidence="1" type="ORF">LPJ53_006030</name>
</gene>
<evidence type="ECO:0000313" key="2">
    <source>
        <dbReference type="Proteomes" id="UP001149813"/>
    </source>
</evidence>
<organism evidence="1 2">
    <name type="scientific">Coemansia erecta</name>
    <dbReference type="NCBI Taxonomy" id="147472"/>
    <lineage>
        <taxon>Eukaryota</taxon>
        <taxon>Fungi</taxon>
        <taxon>Fungi incertae sedis</taxon>
        <taxon>Zoopagomycota</taxon>
        <taxon>Kickxellomycotina</taxon>
        <taxon>Kickxellomycetes</taxon>
        <taxon>Kickxellales</taxon>
        <taxon>Kickxellaceae</taxon>
        <taxon>Coemansia</taxon>
    </lineage>
</organism>
<sequence length="79" mass="8677">MVTNAGNFLQYTRSMAPNAHSVEINWANRLFESQHIEAATLLSGYVSSAVNKAKRVTFLEYGTAELSTQLDAKILDGIT</sequence>
<comment type="caution">
    <text evidence="1">The sequence shown here is derived from an EMBL/GenBank/DDBJ whole genome shotgun (WGS) entry which is preliminary data.</text>
</comment>
<keyword evidence="2" id="KW-1185">Reference proteome</keyword>
<reference evidence="1" key="1">
    <citation type="submission" date="2022-07" db="EMBL/GenBank/DDBJ databases">
        <title>Phylogenomic reconstructions and comparative analyses of Kickxellomycotina fungi.</title>
        <authorList>
            <person name="Reynolds N.K."/>
            <person name="Stajich J.E."/>
            <person name="Barry K."/>
            <person name="Grigoriev I.V."/>
            <person name="Crous P."/>
            <person name="Smith M.E."/>
        </authorList>
    </citation>
    <scope>NUCLEOTIDE SEQUENCE</scope>
    <source>
        <strain evidence="1">NBRC 32514</strain>
    </source>
</reference>
<proteinExistence type="predicted"/>
<protein>
    <submittedName>
        <fullName evidence="1">Uncharacterized protein</fullName>
    </submittedName>
</protein>
<evidence type="ECO:0000313" key="1">
    <source>
        <dbReference type="EMBL" id="KAJ1719155.1"/>
    </source>
</evidence>
<accession>A0A9W8CMI2</accession>